<dbReference type="InterPro" id="IPR024185">
    <property type="entry name" value="FTHF_cligase-like_sf"/>
</dbReference>
<dbReference type="Pfam" id="PF01812">
    <property type="entry name" value="5-FTHF_cyc-lig"/>
    <property type="match status" value="1"/>
</dbReference>
<dbReference type="eggNOG" id="COG0212">
    <property type="taxonomic scope" value="Bacteria"/>
</dbReference>
<protein>
    <recommendedName>
        <fullName evidence="5">5-formyltetrahydrofolate cyclo-ligase</fullName>
        <ecNumber evidence="5">6.3.3.2</ecNumber>
    </recommendedName>
</protein>
<keyword evidence="2 4" id="KW-0547">Nucleotide-binding</keyword>
<comment type="similarity">
    <text evidence="1 5">Belongs to the 5-formyltetrahydrofolate cyclo-ligase family.</text>
</comment>
<dbReference type="OrthoDB" id="3242798at2"/>
<dbReference type="NCBIfam" id="TIGR02727">
    <property type="entry name" value="MTHFS_bact"/>
    <property type="match status" value="1"/>
</dbReference>
<dbReference type="AlphaFoldDB" id="E5XR28"/>
<proteinExistence type="inferred from homology"/>
<evidence type="ECO:0000256" key="1">
    <source>
        <dbReference type="ARBA" id="ARBA00010638"/>
    </source>
</evidence>
<dbReference type="InterPro" id="IPR002698">
    <property type="entry name" value="FTHF_cligase"/>
</dbReference>
<dbReference type="GO" id="GO:0030272">
    <property type="term" value="F:5-formyltetrahydrofolate cyclo-ligase activity"/>
    <property type="evidence" value="ECO:0007669"/>
    <property type="project" value="UniProtKB-EC"/>
</dbReference>
<evidence type="ECO:0000256" key="2">
    <source>
        <dbReference type="ARBA" id="ARBA00022741"/>
    </source>
</evidence>
<keyword evidence="5" id="KW-0479">Metal-binding</keyword>
<dbReference type="STRING" id="679197.HMPREF9336_01950"/>
<dbReference type="SUPFAM" id="SSF100950">
    <property type="entry name" value="NagB/RpiA/CoA transferase-like"/>
    <property type="match status" value="1"/>
</dbReference>
<comment type="cofactor">
    <cofactor evidence="5">
        <name>Mg(2+)</name>
        <dbReference type="ChEBI" id="CHEBI:18420"/>
    </cofactor>
</comment>
<dbReference type="RefSeq" id="WP_021030168.1">
    <property type="nucleotide sequence ID" value="NZ_KI391953.1"/>
</dbReference>
<dbReference type="GO" id="GO:0035999">
    <property type="term" value="P:tetrahydrofolate interconversion"/>
    <property type="evidence" value="ECO:0007669"/>
    <property type="project" value="TreeGrafter"/>
</dbReference>
<comment type="catalytic activity">
    <reaction evidence="5">
        <text>(6S)-5-formyl-5,6,7,8-tetrahydrofolate + ATP = (6R)-5,10-methenyltetrahydrofolate + ADP + phosphate</text>
        <dbReference type="Rhea" id="RHEA:10488"/>
        <dbReference type="ChEBI" id="CHEBI:30616"/>
        <dbReference type="ChEBI" id="CHEBI:43474"/>
        <dbReference type="ChEBI" id="CHEBI:57455"/>
        <dbReference type="ChEBI" id="CHEBI:57457"/>
        <dbReference type="ChEBI" id="CHEBI:456216"/>
        <dbReference type="EC" id="6.3.3.2"/>
    </reaction>
</comment>
<evidence type="ECO:0000256" key="4">
    <source>
        <dbReference type="PIRSR" id="PIRSR006806-1"/>
    </source>
</evidence>
<organism evidence="6 7">
    <name type="scientific">Segniliparus rugosus (strain ATCC BAA-974 / DSM 45345 / CCUG 50838 / CIP 108380 / JCM 13579 / CDC 945)</name>
    <dbReference type="NCBI Taxonomy" id="679197"/>
    <lineage>
        <taxon>Bacteria</taxon>
        <taxon>Bacillati</taxon>
        <taxon>Actinomycetota</taxon>
        <taxon>Actinomycetes</taxon>
        <taxon>Mycobacteriales</taxon>
        <taxon>Segniliparaceae</taxon>
        <taxon>Segniliparus</taxon>
    </lineage>
</organism>
<evidence type="ECO:0000256" key="3">
    <source>
        <dbReference type="ARBA" id="ARBA00022840"/>
    </source>
</evidence>
<dbReference type="Gene3D" id="3.40.50.10420">
    <property type="entry name" value="NagB/RpiA/CoA transferase-like"/>
    <property type="match status" value="1"/>
</dbReference>
<evidence type="ECO:0000313" key="7">
    <source>
        <dbReference type="Proteomes" id="UP000004816"/>
    </source>
</evidence>
<dbReference type="PANTHER" id="PTHR23407:SF1">
    <property type="entry name" value="5-FORMYLTETRAHYDROFOLATE CYCLO-LIGASE"/>
    <property type="match status" value="1"/>
</dbReference>
<dbReference type="EC" id="6.3.3.2" evidence="5"/>
<dbReference type="PANTHER" id="PTHR23407">
    <property type="entry name" value="ATPASE INHIBITOR/5-FORMYLTETRAHYDROFOLATE CYCLO-LIGASE"/>
    <property type="match status" value="1"/>
</dbReference>
<feature type="binding site" evidence="4">
    <location>
        <position position="62"/>
    </location>
    <ligand>
        <name>substrate</name>
    </ligand>
</feature>
<feature type="binding site" evidence="4">
    <location>
        <begin position="127"/>
        <end position="135"/>
    </location>
    <ligand>
        <name>ATP</name>
        <dbReference type="ChEBI" id="CHEBI:30616"/>
    </ligand>
</feature>
<dbReference type="GO" id="GO:0005524">
    <property type="term" value="F:ATP binding"/>
    <property type="evidence" value="ECO:0007669"/>
    <property type="project" value="UniProtKB-KW"/>
</dbReference>
<keyword evidence="5" id="KW-0460">Magnesium</keyword>
<comment type="caution">
    <text evidence="6">The sequence shown here is derived from an EMBL/GenBank/DDBJ whole genome shotgun (WGS) entry which is preliminary data.</text>
</comment>
<evidence type="ECO:0000256" key="5">
    <source>
        <dbReference type="RuleBase" id="RU361279"/>
    </source>
</evidence>
<reference evidence="6 7" key="1">
    <citation type="journal article" date="2011" name="Stand. Genomic Sci.">
        <title>High quality draft genome sequence of Segniliparus rugosus CDC 945(T)= (ATCC BAA-974(T)).</title>
        <authorList>
            <person name="Earl A.M."/>
            <person name="Desjardins C.A."/>
            <person name="Fitzgerald M.G."/>
            <person name="Arachchi H.M."/>
            <person name="Zeng Q."/>
            <person name="Mehta T."/>
            <person name="Griggs A."/>
            <person name="Birren B.W."/>
            <person name="Toney N.C."/>
            <person name="Carr J."/>
            <person name="Posey J."/>
            <person name="Butler W.R."/>
        </authorList>
    </citation>
    <scope>NUCLEOTIDE SEQUENCE [LARGE SCALE GENOMIC DNA]</scope>
    <source>
        <strain evidence="7">ATCC BAA-974 / DSM 45345 / CCUG 50838 / CIP 108380 / JCM 13579 / CDC 945</strain>
    </source>
</reference>
<dbReference type="EMBL" id="ACZI02000002">
    <property type="protein sequence ID" value="EFV13181.2"/>
    <property type="molecule type" value="Genomic_DNA"/>
</dbReference>
<dbReference type="InterPro" id="IPR037171">
    <property type="entry name" value="NagB/RpiA_transferase-like"/>
</dbReference>
<name>E5XR28_SEGRC</name>
<feature type="binding site" evidence="4">
    <location>
        <position position="57"/>
    </location>
    <ligand>
        <name>substrate</name>
    </ligand>
</feature>
<dbReference type="GO" id="GO:0009396">
    <property type="term" value="P:folic acid-containing compound biosynthetic process"/>
    <property type="evidence" value="ECO:0007669"/>
    <property type="project" value="TreeGrafter"/>
</dbReference>
<keyword evidence="3 4" id="KW-0067">ATP-binding</keyword>
<sequence>MDPQLSARRKADLRLRIRTARRALADARRSARDAAVDARAAQLAERLGPGSVVSSYVPTRLEPGTERMLAAFAERGSRVLVPVVVGPDAALAWRQWRQDGPDLPPEALAEAALVLVPALAVDRFGTRLGQGGGHYDRSLRHADPEARLVAVVDDPEVVEGLPREPHDRRVGWALTPTDLVRLDDAR</sequence>
<dbReference type="HOGENOM" id="CLU_066245_1_0_11"/>
<dbReference type="Proteomes" id="UP000004816">
    <property type="component" value="Unassembled WGS sequence"/>
</dbReference>
<feature type="binding site" evidence="4">
    <location>
        <begin position="10"/>
        <end position="14"/>
    </location>
    <ligand>
        <name>ATP</name>
        <dbReference type="ChEBI" id="CHEBI:30616"/>
    </ligand>
</feature>
<gene>
    <name evidence="6" type="ORF">HMPREF9336_01950</name>
</gene>
<accession>E5XR28</accession>
<evidence type="ECO:0000313" key="6">
    <source>
        <dbReference type="EMBL" id="EFV13181.2"/>
    </source>
</evidence>
<dbReference type="GO" id="GO:0046872">
    <property type="term" value="F:metal ion binding"/>
    <property type="evidence" value="ECO:0007669"/>
    <property type="project" value="UniProtKB-KW"/>
</dbReference>
<keyword evidence="7" id="KW-1185">Reference proteome</keyword>
<dbReference type="PIRSF" id="PIRSF006806">
    <property type="entry name" value="FTHF_cligase"/>
    <property type="match status" value="1"/>
</dbReference>